<reference evidence="3" key="1">
    <citation type="journal article" date="2020" name="mSystems">
        <title>Genome- and Community-Level Interaction Insights into Carbon Utilization and Element Cycling Functions of Hydrothermarchaeota in Hydrothermal Sediment.</title>
        <authorList>
            <person name="Zhou Z."/>
            <person name="Liu Y."/>
            <person name="Xu W."/>
            <person name="Pan J."/>
            <person name="Luo Z.H."/>
            <person name="Li M."/>
        </authorList>
    </citation>
    <scope>NUCLEOTIDE SEQUENCE [LARGE SCALE GENOMIC DNA]</scope>
    <source>
        <strain evidence="3">SpSt-1259</strain>
    </source>
</reference>
<dbReference type="SUPFAM" id="SSF52540">
    <property type="entry name" value="P-loop containing nucleoside triphosphate hydrolases"/>
    <property type="match status" value="1"/>
</dbReference>
<dbReference type="InterPro" id="IPR033756">
    <property type="entry name" value="YlxH/NBP35"/>
</dbReference>
<dbReference type="InterPro" id="IPR044304">
    <property type="entry name" value="NUBPL-like"/>
</dbReference>
<dbReference type="GO" id="GO:0051539">
    <property type="term" value="F:4 iron, 4 sulfur cluster binding"/>
    <property type="evidence" value="ECO:0007669"/>
    <property type="project" value="TreeGrafter"/>
</dbReference>
<dbReference type="Pfam" id="PF10609">
    <property type="entry name" value="ParA"/>
    <property type="match status" value="1"/>
</dbReference>
<dbReference type="EMBL" id="DSFE01000021">
    <property type="protein sequence ID" value="HEU97375.1"/>
    <property type="molecule type" value="Genomic_DNA"/>
</dbReference>
<keyword evidence="1" id="KW-0547">Nucleotide-binding</keyword>
<gene>
    <name evidence="3" type="ORF">ENO36_00765</name>
</gene>
<accession>A0A7C2YXV8</accession>
<sequence>MSLEEDPRVYSISVRIREVSTIIPVMSYKGGVGKSTISALLSLALDEGGYKVGLLDLDFTNPSIHRIFGIDIETATLREEKGVLPLELGNIKVMSVAFFTKDNTLPLRGSELDSVFKELLSITIWGKLDFLVVDMPPGLSDIALDVLKYFREKMSPIIVSASSILSVAPTINLAKMMREIKLNPLGVIINRGVGTEEVYENVLRSIAERGISILGTVEKDGGLDASYGNTLRLRRTRAYSSVKKISESIEASIKKEIV</sequence>
<evidence type="ECO:0000256" key="1">
    <source>
        <dbReference type="ARBA" id="ARBA00022741"/>
    </source>
</evidence>
<dbReference type="PANTHER" id="PTHR42961:SF2">
    <property type="entry name" value="IRON-SULFUR PROTEIN NUBPL"/>
    <property type="match status" value="1"/>
</dbReference>
<name>A0A7C2YXV8_9CREN</name>
<protein>
    <submittedName>
        <fullName evidence="3">ATP-binding protein</fullName>
    </submittedName>
</protein>
<dbReference type="PANTHER" id="PTHR42961">
    <property type="entry name" value="IRON-SULFUR PROTEIN NUBPL"/>
    <property type="match status" value="1"/>
</dbReference>
<dbReference type="Gene3D" id="3.40.50.300">
    <property type="entry name" value="P-loop containing nucleotide triphosphate hydrolases"/>
    <property type="match status" value="1"/>
</dbReference>
<keyword evidence="2 3" id="KW-0067">ATP-binding</keyword>
<dbReference type="GO" id="GO:0005524">
    <property type="term" value="F:ATP binding"/>
    <property type="evidence" value="ECO:0007669"/>
    <property type="project" value="UniProtKB-KW"/>
</dbReference>
<dbReference type="GO" id="GO:0016226">
    <property type="term" value="P:iron-sulfur cluster assembly"/>
    <property type="evidence" value="ECO:0007669"/>
    <property type="project" value="InterPro"/>
</dbReference>
<proteinExistence type="predicted"/>
<dbReference type="AlphaFoldDB" id="A0A7C2YXV8"/>
<comment type="caution">
    <text evidence="3">The sequence shown here is derived from an EMBL/GenBank/DDBJ whole genome shotgun (WGS) entry which is preliminary data.</text>
</comment>
<evidence type="ECO:0000256" key="2">
    <source>
        <dbReference type="ARBA" id="ARBA00022840"/>
    </source>
</evidence>
<evidence type="ECO:0000313" key="3">
    <source>
        <dbReference type="EMBL" id="HEU97375.1"/>
    </source>
</evidence>
<organism evidence="3">
    <name type="scientific">Fervidicoccus fontis</name>
    <dbReference type="NCBI Taxonomy" id="683846"/>
    <lineage>
        <taxon>Archaea</taxon>
        <taxon>Thermoproteota</taxon>
        <taxon>Thermoprotei</taxon>
        <taxon>Fervidicoccales</taxon>
        <taxon>Fervidicoccaceae</taxon>
        <taxon>Fervidicoccus</taxon>
    </lineage>
</organism>
<dbReference type="Proteomes" id="UP000885664">
    <property type="component" value="Unassembled WGS sequence"/>
</dbReference>
<dbReference type="InterPro" id="IPR027417">
    <property type="entry name" value="P-loop_NTPase"/>
</dbReference>